<evidence type="ECO:0000313" key="2">
    <source>
        <dbReference type="Proteomes" id="UP000203542"/>
    </source>
</evidence>
<evidence type="ECO:0000313" key="1">
    <source>
        <dbReference type="EMBL" id="SCO83634.1"/>
    </source>
</evidence>
<dbReference type="Proteomes" id="UP000203542">
    <property type="component" value="Segment"/>
</dbReference>
<proteinExistence type="predicted"/>
<name>A0A1R3T8S2_9ALPH</name>
<gene>
    <name evidence="1" type="primary">US2</name>
</gene>
<accession>A0A1R3T8S2</accession>
<dbReference type="KEGG" id="vg:30902416"/>
<dbReference type="Pfam" id="PF02476">
    <property type="entry name" value="US2"/>
    <property type="match status" value="1"/>
</dbReference>
<reference evidence="1" key="1">
    <citation type="submission" date="2016-08" db="EMBL/GenBank/DDBJ databases">
        <authorList>
            <person name="Seilhamer J.J."/>
        </authorList>
    </citation>
    <scope>NUCLEOTIDE SEQUENCE [LARGE SCALE GENOMIC DNA]</scope>
    <source>
        <strain evidence="1">Lib01004</strain>
    </source>
</reference>
<dbReference type="InterPro" id="IPR003485">
    <property type="entry name" value="Herpes_US2_varicellovirus"/>
</dbReference>
<organism evidence="1">
    <name type="scientific">Spheniscid alphaherpesvirus 1</name>
    <dbReference type="NCBI Taxonomy" id="2560777"/>
    <lineage>
        <taxon>Viruses</taxon>
        <taxon>Duplodnaviria</taxon>
        <taxon>Heunggongvirae</taxon>
        <taxon>Peploviricota</taxon>
        <taxon>Herviviricetes</taxon>
        <taxon>Herpesvirales</taxon>
        <taxon>Orthoherpesviridae</taxon>
        <taxon>Alphaherpesvirinae</taxon>
        <taxon>Mardivirus</taxon>
        <taxon>Mardivirus spheniscidalpha1</taxon>
    </lineage>
</organism>
<protein>
    <submittedName>
        <fullName evidence="1">Virion protein US2</fullName>
    </submittedName>
</protein>
<dbReference type="EMBL" id="LT608135">
    <property type="protein sequence ID" value="SCO83634.1"/>
    <property type="molecule type" value="Genomic_DNA"/>
</dbReference>
<dbReference type="GeneID" id="30902416"/>
<keyword evidence="2" id="KW-1185">Reference proteome</keyword>
<dbReference type="RefSeq" id="YP_009342417.1">
    <property type="nucleotide sequence ID" value="NC_033464.1"/>
</dbReference>
<sequence length="230" mass="25938">MGVFMITIATLIDEYGRVPKRTRDASEKLWKFLFEQCRFLIDEPGGIPVVVRSADLRRCAGPFMNLPRAHRPIIRLSSPIGTGASGSGLAGEARKEDTDFYEDGAESTEWHDVYSGFCYLNSIGNGQTDRFRLWIIGAADICQQALSSFPKNMMRRITVKVNGEWPGNPCFLDTNLEPVLISSWKPVSWPEKENNIDTSKLLCRYELLIPSENITADVTRDRKCCFCCLS</sequence>